<protein>
    <recommendedName>
        <fullName evidence="3">Transmembrane protein family 132 fourth domain-containing protein</fullName>
    </recommendedName>
</protein>
<evidence type="ECO:0000313" key="4">
    <source>
        <dbReference type="EMBL" id="KAK3276506.1"/>
    </source>
</evidence>
<feature type="compositionally biased region" description="Polar residues" evidence="1">
    <location>
        <begin position="2804"/>
        <end position="2814"/>
    </location>
</feature>
<feature type="compositionally biased region" description="Pro residues" evidence="1">
    <location>
        <begin position="2072"/>
        <end position="2114"/>
    </location>
</feature>
<feature type="signal peptide" evidence="2">
    <location>
        <begin position="1"/>
        <end position="22"/>
    </location>
</feature>
<comment type="caution">
    <text evidence="4">The sequence shown here is derived from an EMBL/GenBank/DDBJ whole genome shotgun (WGS) entry which is preliminary data.</text>
</comment>
<dbReference type="InterPro" id="IPR031437">
    <property type="entry name" value="Ig_TMEM132_4th"/>
</dbReference>
<dbReference type="EMBL" id="LGRX02006518">
    <property type="protein sequence ID" value="KAK3276506.1"/>
    <property type="molecule type" value="Genomic_DNA"/>
</dbReference>
<dbReference type="InterPro" id="IPR011042">
    <property type="entry name" value="6-blade_b-propeller_TolB-like"/>
</dbReference>
<feature type="region of interest" description="Disordered" evidence="1">
    <location>
        <begin position="2275"/>
        <end position="2326"/>
    </location>
</feature>
<evidence type="ECO:0000256" key="1">
    <source>
        <dbReference type="SAM" id="MobiDB-lite"/>
    </source>
</evidence>
<feature type="chain" id="PRO_5041980111" description="Transmembrane protein family 132 fourth domain-containing protein" evidence="2">
    <location>
        <begin position="23"/>
        <end position="2959"/>
    </location>
</feature>
<dbReference type="PANTHER" id="PTHR46388">
    <property type="entry name" value="NHL REPEAT-CONTAINING PROTEIN 2"/>
    <property type="match status" value="1"/>
</dbReference>
<feature type="region of interest" description="Disordered" evidence="1">
    <location>
        <begin position="2700"/>
        <end position="2767"/>
    </location>
</feature>
<dbReference type="PRINTS" id="PR01217">
    <property type="entry name" value="PRICHEXTENSN"/>
</dbReference>
<evidence type="ECO:0000259" key="3">
    <source>
        <dbReference type="Pfam" id="PF16070"/>
    </source>
</evidence>
<proteinExistence type="predicted"/>
<accession>A0AAE0GE96</accession>
<organism evidence="4 5">
    <name type="scientific">Cymbomonas tetramitiformis</name>
    <dbReference type="NCBI Taxonomy" id="36881"/>
    <lineage>
        <taxon>Eukaryota</taxon>
        <taxon>Viridiplantae</taxon>
        <taxon>Chlorophyta</taxon>
        <taxon>Pyramimonadophyceae</taxon>
        <taxon>Pyramimonadales</taxon>
        <taxon>Pyramimonadaceae</taxon>
        <taxon>Cymbomonas</taxon>
    </lineage>
</organism>
<evidence type="ECO:0000256" key="2">
    <source>
        <dbReference type="SAM" id="SignalP"/>
    </source>
</evidence>
<feature type="compositionally biased region" description="Low complexity" evidence="1">
    <location>
        <begin position="2287"/>
        <end position="2301"/>
    </location>
</feature>
<dbReference type="Gene3D" id="2.60.40.1080">
    <property type="match status" value="1"/>
</dbReference>
<feature type="region of interest" description="Disordered" evidence="1">
    <location>
        <begin position="415"/>
        <end position="461"/>
    </location>
</feature>
<dbReference type="Proteomes" id="UP001190700">
    <property type="component" value="Unassembled WGS sequence"/>
</dbReference>
<sequence>MIRLSAKLALLLLAVLAAAVTALDTGATVTVAGNCTAYLGVTIICDNISPIVNGDAASATFNRPWGVATSNVEVGKLFVADRWTHLIRAVDLSTGFVSTFVGKDNEPGYMDGTGTSAQLNEPSGVAVAQDSSIVFVADYTNQRVRSVRVSTGVTSTLAGNEYTRSEDGTGTSASFYRPTSLVLTHDGSTLFVTEYQTVRSIVLASGAVTTLAGWSVDGYLDATGTAALFNRPYGISVNSAGSAVYVADSENHCIREIAPGSGNVRTIAGTCGSRGFEDGASTSALFANPHGVSMGVASTLFVADSNNHCLRTINVDTGQVGTLAGSGTQSYVDAVGTSAGFLKPLDLTVAADGARVIIADTYNNRIRVTATGESSLSDDADAEEVAEEVVYITQPPSLTPTYYIPSVGPTAMPAALPTWAPTTQSPATASPVTRSPSTPTPSTQSPATASPPQAPGFPTGEAATLDLKASASLSRSFAFFGESAPGTSGRAELFLGGSTCSGTLMPAEFDSDSSPVYTTGREPASAVGVVVRTASLFEDSAAIDVQYFLRDEAGRPQVAATGRVVQLRLQQLSGGEVQVVTCGSADSSTGGGRCSSDGAVISGWFQDASVEEIAVVVEVLYGNVQAAVSDSRTISLQAKVAHDPLASAGMDLSLPRSPRFAGDVFVSQVSANTGGYALSTFGFVVSYDTEVLEMRSHAGDSKYLSPTVNDYTPGQLVVVTSGIAEGVTEADVTGTAIQVFSISFRVVAGASAERHSAAVTGTVQEMVSTSTVTIPGTVDARMQMNGEAAGAQSNGQITVVAVAQVGVWAYASRAELVNTAPLDGSDVSSAVTALRVYNKAGTGDTDAEDFSCTGADASIVQVSGACTAVVSADSTGGAARVELSVIDGDHITLLPLRVWHPVAITLTTDDATLNAVANARQRDACDRALYQEAEVQAVATWGGTGLTSAAEVDVSCRVELTTSDRTVASVDGATLTGLAVGSVEVGIQEQGGGTPAVTPLSLAVVAEEVEVVELKAVLTTGASWGGVPSDVQLQGATGVGGSFTAEATLVQELSAEGSQGPVLVYAKFSDGSLPVVVTRAEGAAVRVADAYSTSLELEEEAFGEAEYVARVPVGGEGAASPAMLEATWTNPCNGAELAAGRGKVNVSLALPVSVSISSQYSKITRTADPAAATPISTPTSSQLRVEIAYADGSALTTSAGFGDATIRVAFPEYAAASHLTADAALSVIGLKELHLSAHPHPSFTGSADISKTTLHLLQCTGRHQRAAGKLLATLTDGASHDVTNSATFISSDDAILSVADSKVLVPAGAAGTADVTGEFQGVASAALGMTVDAALARVEALAHTTSWPRSGTFRGELGAVQRLSVLVAFDDGTQFSDVVAGEQADWVAASELVEFSSEAPDAIAVAAAGDATLLGNLPVAVTLTARAVCPPGAITVLPSEGDAVNANLAPAANDVDLGQDSGLQFAAVQLDDVLEVPVRLETGGSTLRVFAILVEFNADHLRAADCTVGQAWAQYAFTCTLNDPVNQVLLTGVELSTSVRGLTTLATITFTVVASSFTATPITATVLALETSAEVYSDSYAAVAGAGSVAYSGRRRHLLLQRAPGATHSVTLRHIPRRAHGREVQEAAPLRAGFSPRSSERRAAAEGSGEVLGDVNGDGVFDVFDAKEVKNWVAANPGYTSAEAAGLPGFQRRQLDPTLDYLATPDYTTNCPVGWSAGTPCPSPKDAQFLQYVYANFLRFVAVSTAEDVAACIAAPATPTDQLSLSFPLLDRDGAAPAAGSVQVQYELGVSGENLNMAVTTGTAEYDTGDGLLVTASGPSSDGEFQLEASGPAANGGAFMEDDEVEIVLIMRTYTAEGATFASRAYAFQGSSLTGGSFAAFTVTAFPALTFDLSNGQALYWQGTASATCLQVTTADQIATAHVTATGPVSLEWDFVGSDICTTTSCTMTLCDFVPGEYTLEGSSHLADAPSPPPPTVSITGEGNGTSVLYWQGDDATCITFIVPGPVDAINVTGTGPTDLGWNFDGDDVCDTSGDCALPLCGFSVGEYRIQGVGVLADGSSVSLEGAIQVYHPPPLPPSPPPPSCPPPPPPSPSPPPPRPSPPPPSPRSPPPPVPTLVLSVGEVIYWQGTASATCLQVTTADQIATAHVTATGPVSLEWDFVGSDICTTTSCTMTLCDFVPGEYLLEGVTGFQDGTEVDAINVTGTGPTDLGWNFDGDDVCDTSGDCALPLCGFSVGEYRIQGVGVLADGSSPTTATAFPSTTLTKIAATASAHARACDAPKPRPPATSATSATSSFFSSPASPPPLPPPPPPPLPPSPPPVESVGSDVIFADLEHSRLDDATFSASFTQDFITQMAAAANVSAAAVTVSRVAAGSTIVTSTVAFSTCSSTDFSTTLEADPGAIFTDSSFQAYGAVTSSSIVTTSTFACLYPPPPPPLIFVTQSEAPPEQSDARPDDDEEVAAIAGGTVAGASVLGLGAVMLFLHFKQRREEEEEKKQVSDLEAASQGIGGEKTEAKEDESDQDAMMMKSNPVFEMQQVGDKPGHSSLDEGDMAGCSIAMSRSQTFGPTTNERVEKLCDAEGDVNARYKLAGAAEAMAALGVDAEDANGEEVPSLLDKSEMALVENKSSRAATLFCMPCSGMCARASEGDPESPRFVGIAQIPDSGDPKLASASLRKQNLVTQALTTATPRTREVVQGVLSGSGTPTLKSPAPANLGKEKLVSQAPESATPEDQKRGESVLASPEESNWNPLAPEREQEPETHALDTSLRPIVLVDTTAPQAMEHIDTTMDEWPHADDDAPAQPSVNPMHSQQPEAPPTIDLALLGDLQVEGQTPRSPGSDIISPRLVHEMDVDAAVPSIQNTSATNLPRRAPRRPSWLTPTAEGEDERVIKDAVSIKNAAPQIELPPTPRMEDKETDFGKLLAGAPVYMDSCDAFVFMSMVDEEVESTNDASDMGWNQ</sequence>
<evidence type="ECO:0000313" key="5">
    <source>
        <dbReference type="Proteomes" id="UP001190700"/>
    </source>
</evidence>
<feature type="compositionally biased region" description="Basic and acidic residues" evidence="1">
    <location>
        <begin position="2754"/>
        <end position="2764"/>
    </location>
</feature>
<dbReference type="Gene3D" id="2.120.10.30">
    <property type="entry name" value="TolB, C-terminal domain"/>
    <property type="match status" value="3"/>
</dbReference>
<keyword evidence="2" id="KW-0732">Signal</keyword>
<feature type="region of interest" description="Disordered" evidence="1">
    <location>
        <begin position="2795"/>
        <end position="2814"/>
    </location>
</feature>
<feature type="region of interest" description="Disordered" evidence="1">
    <location>
        <begin position="2070"/>
        <end position="2114"/>
    </location>
</feature>
<reference evidence="4 5" key="1">
    <citation type="journal article" date="2015" name="Genome Biol. Evol.">
        <title>Comparative Genomics of a Bacterivorous Green Alga Reveals Evolutionary Causalities and Consequences of Phago-Mixotrophic Mode of Nutrition.</title>
        <authorList>
            <person name="Burns J.A."/>
            <person name="Paasch A."/>
            <person name="Narechania A."/>
            <person name="Kim E."/>
        </authorList>
    </citation>
    <scope>NUCLEOTIDE SEQUENCE [LARGE SCALE GENOMIC DNA]</scope>
    <source>
        <strain evidence="4 5">PLY_AMNH</strain>
    </source>
</reference>
<name>A0AAE0GE96_9CHLO</name>
<dbReference type="Pfam" id="PF16070">
    <property type="entry name" value="Ig_TMEM132_4th"/>
    <property type="match status" value="1"/>
</dbReference>
<gene>
    <name evidence="4" type="ORF">CYMTET_15425</name>
</gene>
<feature type="region of interest" description="Disordered" evidence="1">
    <location>
        <begin position="2862"/>
        <end position="2885"/>
    </location>
</feature>
<feature type="region of interest" description="Disordered" evidence="1">
    <location>
        <begin position="1622"/>
        <end position="1649"/>
    </location>
</feature>
<feature type="compositionally biased region" description="Pro residues" evidence="1">
    <location>
        <begin position="2302"/>
        <end position="2322"/>
    </location>
</feature>
<feature type="region of interest" description="Disordered" evidence="1">
    <location>
        <begin position="2493"/>
        <end position="2523"/>
    </location>
</feature>
<keyword evidence="5" id="KW-1185">Reference proteome</keyword>
<dbReference type="PANTHER" id="PTHR46388:SF2">
    <property type="entry name" value="NHL REPEAT-CONTAINING PROTEIN 2"/>
    <property type="match status" value="1"/>
</dbReference>
<dbReference type="SUPFAM" id="SSF101898">
    <property type="entry name" value="NHL repeat"/>
    <property type="match status" value="1"/>
</dbReference>
<feature type="compositionally biased region" description="Low complexity" evidence="1">
    <location>
        <begin position="425"/>
        <end position="451"/>
    </location>
</feature>
<feature type="domain" description="Transmembrane protein family 132 fourth" evidence="3">
    <location>
        <begin position="807"/>
        <end position="901"/>
    </location>
</feature>